<dbReference type="PANTHER" id="PTHR42960">
    <property type="entry name" value="YCF46 PROTEIN"/>
    <property type="match status" value="1"/>
</dbReference>
<dbReference type="OrthoDB" id="9806903at2"/>
<dbReference type="SMART" id="SM00382">
    <property type="entry name" value="AAA"/>
    <property type="match status" value="1"/>
</dbReference>
<protein>
    <recommendedName>
        <fullName evidence="4">Uncharacterized AAA domain-containing protein ycf46</fullName>
    </recommendedName>
</protein>
<sequence>MSLAERLSEYVRACFPGIWIESQEQSEALTEIAQLCRAENWRLLTWNIDRGLQQPGQSEPGDASSTDPLAAVRALSALPASDGAVLLVLENFHRFLQSAEIVQALIRQVLLGKVNRTFIVILSPIINLPTELEKLFVCLDHELPSREQLLEIAQGIAVEAGELPEGSELDRVLDAAAGLTRYEAENAFSLSLVRSARLCPGAIWDVKTQTLKKTGLLELYQGGEDFSSLGGLAALKAFCKRSLLHPCRDNPRKQARGVLLLSPPGCGKSQFCKCLGRETGRPVLMLDVGSLLGSLVGQTEERTRQAIRTIEAMAPCVVMVDEVEKAFAGLASSGQTDSGVSARMFGSFLSWLNDRTADVYVVVTANDVSRLPPEFSRAGRFDAVFFLDLPSRAEKDAIWRLYLDDYQLEREQPLPDDAQFTGAEIKSCCRLAALLDLPLVQAAQNVVPVAVTAAEAVERLRVWAGGRCLAANQPGLYQHHPPKSSARRRVNRNPSQN</sequence>
<dbReference type="RefSeq" id="WP_145048211.1">
    <property type="nucleotide sequence ID" value="NZ_CP036433.1"/>
</dbReference>
<dbReference type="PANTHER" id="PTHR42960:SF1">
    <property type="entry name" value="YCF46 PROTEIN"/>
    <property type="match status" value="1"/>
</dbReference>
<evidence type="ECO:0000256" key="5">
    <source>
        <dbReference type="SAM" id="MobiDB-lite"/>
    </source>
</evidence>
<dbReference type="Gene3D" id="3.40.50.300">
    <property type="entry name" value="P-loop containing nucleotide triphosphate hydrolases"/>
    <property type="match status" value="1"/>
</dbReference>
<dbReference type="Proteomes" id="UP000317648">
    <property type="component" value="Chromosome"/>
</dbReference>
<proteinExistence type="inferred from homology"/>
<dbReference type="InterPro" id="IPR003593">
    <property type="entry name" value="AAA+_ATPase"/>
</dbReference>
<dbReference type="SUPFAM" id="SSF52540">
    <property type="entry name" value="P-loop containing nucleoside triphosphate hydrolases"/>
    <property type="match status" value="1"/>
</dbReference>
<evidence type="ECO:0000256" key="4">
    <source>
        <dbReference type="ARBA" id="ARBA00040480"/>
    </source>
</evidence>
<keyword evidence="7" id="KW-0482">Metalloprotease</keyword>
<dbReference type="InterPro" id="IPR052381">
    <property type="entry name" value="AAA_domain_protein"/>
</dbReference>
<keyword evidence="7" id="KW-0378">Hydrolase</keyword>
<name>A0A518DKH8_9BACT</name>
<evidence type="ECO:0000313" key="7">
    <source>
        <dbReference type="EMBL" id="QDU92340.1"/>
    </source>
</evidence>
<evidence type="ECO:0000256" key="2">
    <source>
        <dbReference type="ARBA" id="ARBA00022840"/>
    </source>
</evidence>
<dbReference type="InterPro" id="IPR027417">
    <property type="entry name" value="P-loop_NTPase"/>
</dbReference>
<dbReference type="KEGG" id="lcre:Pla8534_00850"/>
<evidence type="ECO:0000256" key="1">
    <source>
        <dbReference type="ARBA" id="ARBA00022741"/>
    </source>
</evidence>
<dbReference type="AlphaFoldDB" id="A0A518DKH8"/>
<reference evidence="7 8" key="1">
    <citation type="submission" date="2019-02" db="EMBL/GenBank/DDBJ databases">
        <title>Deep-cultivation of Planctomycetes and their phenomic and genomic characterization uncovers novel biology.</title>
        <authorList>
            <person name="Wiegand S."/>
            <person name="Jogler M."/>
            <person name="Boedeker C."/>
            <person name="Pinto D."/>
            <person name="Vollmers J."/>
            <person name="Rivas-Marin E."/>
            <person name="Kohn T."/>
            <person name="Peeters S.H."/>
            <person name="Heuer A."/>
            <person name="Rast P."/>
            <person name="Oberbeckmann S."/>
            <person name="Bunk B."/>
            <person name="Jeske O."/>
            <person name="Meyerdierks A."/>
            <person name="Storesund J.E."/>
            <person name="Kallscheuer N."/>
            <person name="Luecker S."/>
            <person name="Lage O.M."/>
            <person name="Pohl T."/>
            <person name="Merkel B.J."/>
            <person name="Hornburger P."/>
            <person name="Mueller R.-W."/>
            <person name="Bruemmer F."/>
            <person name="Labrenz M."/>
            <person name="Spormann A.M."/>
            <person name="Op den Camp H."/>
            <person name="Overmann J."/>
            <person name="Amann R."/>
            <person name="Jetten M.S.M."/>
            <person name="Mascher T."/>
            <person name="Medema M.H."/>
            <person name="Devos D.P."/>
            <person name="Kaster A.-K."/>
            <person name="Ovreas L."/>
            <person name="Rohde M."/>
            <person name="Galperin M.Y."/>
            <person name="Jogler C."/>
        </authorList>
    </citation>
    <scope>NUCLEOTIDE SEQUENCE [LARGE SCALE GENOMIC DNA]</scope>
    <source>
        <strain evidence="7 8">Pla85_3_4</strain>
    </source>
</reference>
<dbReference type="Pfam" id="PF00004">
    <property type="entry name" value="AAA"/>
    <property type="match status" value="1"/>
</dbReference>
<keyword evidence="7" id="KW-0645">Protease</keyword>
<evidence type="ECO:0000259" key="6">
    <source>
        <dbReference type="SMART" id="SM00382"/>
    </source>
</evidence>
<dbReference type="GO" id="GO:0005524">
    <property type="term" value="F:ATP binding"/>
    <property type="evidence" value="ECO:0007669"/>
    <property type="project" value="UniProtKB-KW"/>
</dbReference>
<keyword evidence="1" id="KW-0547">Nucleotide-binding</keyword>
<feature type="compositionally biased region" description="Basic residues" evidence="5">
    <location>
        <begin position="480"/>
        <end position="491"/>
    </location>
</feature>
<feature type="region of interest" description="Disordered" evidence="5">
    <location>
        <begin position="474"/>
        <end position="497"/>
    </location>
</feature>
<dbReference type="InterPro" id="IPR003959">
    <property type="entry name" value="ATPase_AAA_core"/>
</dbReference>
<organism evidence="7 8">
    <name type="scientific">Lignipirellula cremea</name>
    <dbReference type="NCBI Taxonomy" id="2528010"/>
    <lineage>
        <taxon>Bacteria</taxon>
        <taxon>Pseudomonadati</taxon>
        <taxon>Planctomycetota</taxon>
        <taxon>Planctomycetia</taxon>
        <taxon>Pirellulales</taxon>
        <taxon>Pirellulaceae</taxon>
        <taxon>Lignipirellula</taxon>
    </lineage>
</organism>
<dbReference type="EMBL" id="CP036433">
    <property type="protein sequence ID" value="QDU92340.1"/>
    <property type="molecule type" value="Genomic_DNA"/>
</dbReference>
<gene>
    <name evidence="7" type="primary">ftsH4_1</name>
    <name evidence="7" type="ORF">Pla8534_00850</name>
</gene>
<accession>A0A518DKH8</accession>
<evidence type="ECO:0000256" key="3">
    <source>
        <dbReference type="ARBA" id="ARBA00038088"/>
    </source>
</evidence>
<comment type="similarity">
    <text evidence="3">Belongs to the AAA ATPase family. Highly divergent.</text>
</comment>
<feature type="domain" description="AAA+ ATPase" evidence="6">
    <location>
        <begin position="254"/>
        <end position="391"/>
    </location>
</feature>
<dbReference type="GO" id="GO:0006508">
    <property type="term" value="P:proteolysis"/>
    <property type="evidence" value="ECO:0007669"/>
    <property type="project" value="UniProtKB-KW"/>
</dbReference>
<dbReference type="GO" id="GO:0016887">
    <property type="term" value="F:ATP hydrolysis activity"/>
    <property type="evidence" value="ECO:0007669"/>
    <property type="project" value="InterPro"/>
</dbReference>
<evidence type="ECO:0000313" key="8">
    <source>
        <dbReference type="Proteomes" id="UP000317648"/>
    </source>
</evidence>
<keyword evidence="2" id="KW-0067">ATP-binding</keyword>
<keyword evidence="8" id="KW-1185">Reference proteome</keyword>
<dbReference type="GO" id="GO:0008237">
    <property type="term" value="F:metallopeptidase activity"/>
    <property type="evidence" value="ECO:0007669"/>
    <property type="project" value="UniProtKB-KW"/>
</dbReference>